<accession>A0A1H0CXH1</accession>
<keyword evidence="2" id="KW-1185">Reference proteome</keyword>
<name>A0A1H0CXH1_9ACTN</name>
<dbReference type="Proteomes" id="UP000199063">
    <property type="component" value="Unassembled WGS sequence"/>
</dbReference>
<sequence length="74" mass="7602">MLAGGCLSRRAEDLPGLHAGEDVLGAGADLFVGLVVFLYPVREFGLAAFAAVRDDEAGAHPEGSAQPTCFRGGQ</sequence>
<reference evidence="2" key="1">
    <citation type="submission" date="2016-10" db="EMBL/GenBank/DDBJ databases">
        <authorList>
            <person name="Varghese N."/>
            <person name="Submissions S."/>
        </authorList>
    </citation>
    <scope>NUCLEOTIDE SEQUENCE [LARGE SCALE GENOMIC DNA]</scope>
    <source>
        <strain evidence="2">CGMCC 4.7042</strain>
    </source>
</reference>
<proteinExistence type="predicted"/>
<organism evidence="1 2">
    <name type="scientific">Streptomyces wuyuanensis</name>
    <dbReference type="NCBI Taxonomy" id="1196353"/>
    <lineage>
        <taxon>Bacteria</taxon>
        <taxon>Bacillati</taxon>
        <taxon>Actinomycetota</taxon>
        <taxon>Actinomycetes</taxon>
        <taxon>Kitasatosporales</taxon>
        <taxon>Streptomycetaceae</taxon>
        <taxon>Streptomyces</taxon>
    </lineage>
</organism>
<dbReference type="AlphaFoldDB" id="A0A1H0CXH1"/>
<dbReference type="EMBL" id="FNHI01000031">
    <property type="protein sequence ID" value="SDN62602.1"/>
    <property type="molecule type" value="Genomic_DNA"/>
</dbReference>
<dbReference type="STRING" id="1196353.SAMN05444921_13167"/>
<evidence type="ECO:0000313" key="1">
    <source>
        <dbReference type="EMBL" id="SDN62602.1"/>
    </source>
</evidence>
<evidence type="ECO:0000313" key="2">
    <source>
        <dbReference type="Proteomes" id="UP000199063"/>
    </source>
</evidence>
<gene>
    <name evidence="1" type="ORF">SAMN05444921_13167</name>
</gene>
<protein>
    <submittedName>
        <fullName evidence="1">Uncharacterized protein</fullName>
    </submittedName>
</protein>